<evidence type="ECO:0000313" key="2">
    <source>
        <dbReference type="EMBL" id="QMT02962.1"/>
    </source>
</evidence>
<feature type="domain" description="ABC-type glycine betaine transport system substrate-binding" evidence="1">
    <location>
        <begin position="59"/>
        <end position="330"/>
    </location>
</feature>
<dbReference type="Proteomes" id="UP000515663">
    <property type="component" value="Chromosome"/>
</dbReference>
<name>A0A7D7QHL4_9ACTN</name>
<dbReference type="InterPro" id="IPR007210">
    <property type="entry name" value="ABC_Gly_betaine_transp_sub-bd"/>
</dbReference>
<dbReference type="GO" id="GO:0022857">
    <property type="term" value="F:transmembrane transporter activity"/>
    <property type="evidence" value="ECO:0007669"/>
    <property type="project" value="InterPro"/>
</dbReference>
<dbReference type="EMBL" id="CP059491">
    <property type="protein sequence ID" value="QMT02962.1"/>
    <property type="molecule type" value="Genomic_DNA"/>
</dbReference>
<dbReference type="Pfam" id="PF04069">
    <property type="entry name" value="OpuAC"/>
    <property type="match status" value="1"/>
</dbReference>
<dbReference type="KEGG" id="gji:H1R19_07535"/>
<organism evidence="2 3">
    <name type="scientific">Gordonia jinghuaiqii</name>
    <dbReference type="NCBI Taxonomy" id="2758710"/>
    <lineage>
        <taxon>Bacteria</taxon>
        <taxon>Bacillati</taxon>
        <taxon>Actinomycetota</taxon>
        <taxon>Actinomycetes</taxon>
        <taxon>Mycobacteriales</taxon>
        <taxon>Gordoniaceae</taxon>
        <taxon>Gordonia</taxon>
    </lineage>
</organism>
<sequence>MRAHRPRTPHPRAHRRALAILAASVMTLVMLTACGLVSSSGTFRAASLPGGERPLEGTSIAVTSKNFTEQVLLGKITATYLAAAGAEVDDLTNAPGSMSSRQALLNGDADIVWEYTGTAWQTYLGETETIADPQELWERVRDAERANGVEWLPSASFNNTYAFAAASPTAQKLNVKTMSDIARLPESERTFCINDEFLSRADGFIPMLKAYGIPLGEPGGVPKGNLTTMDSGVVYTSTARSEPCNFGMVYSTDGRIKNLDLTVLEDDRKFFLPYSGCVVINTGLHEANPEIAELMAPLSAKLTDPLMQELNGLIDIDGQDPADVAYDWLIKEGFIVPVD</sequence>
<dbReference type="GO" id="GO:0043190">
    <property type="term" value="C:ATP-binding cassette (ABC) transporter complex"/>
    <property type="evidence" value="ECO:0007669"/>
    <property type="project" value="InterPro"/>
</dbReference>
<dbReference type="Gene3D" id="3.40.190.120">
    <property type="entry name" value="Osmoprotection protein (prox), domain 2"/>
    <property type="match status" value="1"/>
</dbReference>
<dbReference type="AlphaFoldDB" id="A0A7D7QHL4"/>
<dbReference type="SUPFAM" id="SSF53850">
    <property type="entry name" value="Periplasmic binding protein-like II"/>
    <property type="match status" value="1"/>
</dbReference>
<accession>A0A7D7QHL4</accession>
<reference evidence="3" key="1">
    <citation type="submission" date="2020-07" db="EMBL/GenBank/DDBJ databases">
        <title>novel species isolated from the respiratory tract of Marmot.</title>
        <authorList>
            <person name="Zhang G."/>
        </authorList>
    </citation>
    <scope>NUCLEOTIDE SEQUENCE [LARGE SCALE GENOMIC DNA]</scope>
    <source>
        <strain evidence="3">686</strain>
    </source>
</reference>
<dbReference type="PROSITE" id="PS51257">
    <property type="entry name" value="PROKAR_LIPOPROTEIN"/>
    <property type="match status" value="1"/>
</dbReference>
<keyword evidence="3" id="KW-1185">Reference proteome</keyword>
<dbReference type="Gene3D" id="3.40.190.10">
    <property type="entry name" value="Periplasmic binding protein-like II"/>
    <property type="match status" value="1"/>
</dbReference>
<dbReference type="CDD" id="cd13611">
    <property type="entry name" value="PBP2_YehZ"/>
    <property type="match status" value="1"/>
</dbReference>
<protein>
    <submittedName>
        <fullName evidence="2">Glycine betaine ABC transporter substrate-binding protein</fullName>
    </submittedName>
</protein>
<proteinExistence type="predicted"/>
<evidence type="ECO:0000259" key="1">
    <source>
        <dbReference type="Pfam" id="PF04069"/>
    </source>
</evidence>
<gene>
    <name evidence="2" type="ORF">H1R19_07535</name>
</gene>
<evidence type="ECO:0000313" key="3">
    <source>
        <dbReference type="Proteomes" id="UP000515663"/>
    </source>
</evidence>